<feature type="compositionally biased region" description="Gly residues" evidence="1">
    <location>
        <begin position="382"/>
        <end position="392"/>
    </location>
</feature>
<feature type="compositionally biased region" description="Basic and acidic residues" evidence="1">
    <location>
        <begin position="15"/>
        <end position="24"/>
    </location>
</feature>
<reference evidence="2" key="1">
    <citation type="submission" date="2021-01" db="EMBL/GenBank/DDBJ databases">
        <authorList>
            <person name="Corre E."/>
            <person name="Pelletier E."/>
            <person name="Niang G."/>
            <person name="Scheremetjew M."/>
            <person name="Finn R."/>
            <person name="Kale V."/>
            <person name="Holt S."/>
            <person name="Cochrane G."/>
            <person name="Meng A."/>
            <person name="Brown T."/>
            <person name="Cohen L."/>
        </authorList>
    </citation>
    <scope>NUCLEOTIDE SEQUENCE</scope>
    <source>
        <strain evidence="2">CCMP3107</strain>
    </source>
</reference>
<dbReference type="EMBL" id="HBIU01020707">
    <property type="protein sequence ID" value="CAE0630990.1"/>
    <property type="molecule type" value="Transcribed_RNA"/>
</dbReference>
<organism evidence="2">
    <name type="scientific">Heterosigma akashiwo</name>
    <name type="common">Chromophytic alga</name>
    <name type="synonym">Heterosigma carterae</name>
    <dbReference type="NCBI Taxonomy" id="2829"/>
    <lineage>
        <taxon>Eukaryota</taxon>
        <taxon>Sar</taxon>
        <taxon>Stramenopiles</taxon>
        <taxon>Ochrophyta</taxon>
        <taxon>Raphidophyceae</taxon>
        <taxon>Chattonellales</taxon>
        <taxon>Chattonellaceae</taxon>
        <taxon>Heterosigma</taxon>
    </lineage>
</organism>
<dbReference type="PANTHER" id="PTHR36763:SF1">
    <property type="entry name" value="EXPRESSED PROTEIN"/>
    <property type="match status" value="1"/>
</dbReference>
<dbReference type="AlphaFoldDB" id="A0A7S3XSI2"/>
<protein>
    <submittedName>
        <fullName evidence="2">Uncharacterized protein</fullName>
    </submittedName>
</protein>
<evidence type="ECO:0000313" key="2">
    <source>
        <dbReference type="EMBL" id="CAE0630990.1"/>
    </source>
</evidence>
<feature type="region of interest" description="Disordered" evidence="1">
    <location>
        <begin position="353"/>
        <end position="448"/>
    </location>
</feature>
<gene>
    <name evidence="2" type="ORF">HAKA00212_LOCUS9689</name>
</gene>
<evidence type="ECO:0000256" key="1">
    <source>
        <dbReference type="SAM" id="MobiDB-lite"/>
    </source>
</evidence>
<dbReference type="PANTHER" id="PTHR36763">
    <property type="entry name" value="EXPRESSED PROTEIN"/>
    <property type="match status" value="1"/>
</dbReference>
<name>A0A7S3XSI2_HETAK</name>
<sequence length="448" mass="48960">MFGGYSGFSSAEEIQAQKEQHQQGDENEETTALLKEGEEGLQGLSLSEGGDEAKAEDDFSKEDLTLFMSAGKEDLLSEETKAELIRKRIEKGYDASARDILFEQQQEVWKTLGRDGLAGMTAVMGVPEKFDVGDEELVAAYQDYMATVREAFVGMIRGSKPAELQSSGSLTKAQVLDFFEAVNSHMTLDATKEELEKIYKDGDNEPQPVNAAVVEMQRDMLEAMGIEKEFGVGELNKLQSEFGTDRAVMEGMKEFAMTASYAVKEAVMGKEQMAKHKEVLRRMAKEQEELGKRLQSMSNSDLQAFMRRVQPTMMSHMQMMQIMQPKDRMRYMQGLPDEERKEMMMFQMVMQANSGGQNHGHSHGGKPCTGHDHGGHSHGHSHGGGGGGGGHSHGGHSHGHSHGGQPCTGHDHAANQPPPPPAQADGAAAGHEHSHGHSHNGQACTGKH</sequence>
<proteinExistence type="predicted"/>
<accession>A0A7S3XSI2</accession>
<feature type="region of interest" description="Disordered" evidence="1">
    <location>
        <begin position="1"/>
        <end position="58"/>
    </location>
</feature>